<dbReference type="Proteomes" id="UP001642520">
    <property type="component" value="Unassembled WGS sequence"/>
</dbReference>
<feature type="compositionally biased region" description="Polar residues" evidence="1">
    <location>
        <begin position="146"/>
        <end position="157"/>
    </location>
</feature>
<evidence type="ECO:0000313" key="3">
    <source>
        <dbReference type="EMBL" id="CAL7935831.1"/>
    </source>
</evidence>
<evidence type="ECO:0000313" key="4">
    <source>
        <dbReference type="Proteomes" id="UP001642520"/>
    </source>
</evidence>
<proteinExistence type="predicted"/>
<reference evidence="3 4" key="1">
    <citation type="submission" date="2024-08" db="EMBL/GenBank/DDBJ databases">
        <authorList>
            <person name="Will J Nash"/>
            <person name="Angela Man"/>
            <person name="Seanna McTaggart"/>
            <person name="Kendall Baker"/>
            <person name="Tom Barker"/>
            <person name="Leah Catchpole"/>
            <person name="Alex Durrant"/>
            <person name="Karim Gharbi"/>
            <person name="Naomi Irish"/>
            <person name="Gemy Kaithakottil"/>
            <person name="Debby Ku"/>
            <person name="Aaliyah Providence"/>
            <person name="Felix Shaw"/>
            <person name="David Swarbreck"/>
            <person name="Chris Watkins"/>
            <person name="Ann M. McCartney"/>
            <person name="Giulio Formenti"/>
            <person name="Alice Mouton"/>
            <person name="Noel Vella"/>
            <person name="Bjorn M von Reumont"/>
            <person name="Adriana Vella"/>
            <person name="Wilfried Haerty"/>
        </authorList>
    </citation>
    <scope>NUCLEOTIDE SEQUENCE [LARGE SCALE GENOMIC DNA]</scope>
</reference>
<feature type="chain" id="PRO_5047475665" evidence="2">
    <location>
        <begin position="19"/>
        <end position="180"/>
    </location>
</feature>
<gene>
    <name evidence="3" type="ORF">XYLVIOL_LOCUS1840</name>
</gene>
<organism evidence="3 4">
    <name type="scientific">Xylocopa violacea</name>
    <name type="common">Violet carpenter bee</name>
    <name type="synonym">Apis violacea</name>
    <dbReference type="NCBI Taxonomy" id="135666"/>
    <lineage>
        <taxon>Eukaryota</taxon>
        <taxon>Metazoa</taxon>
        <taxon>Ecdysozoa</taxon>
        <taxon>Arthropoda</taxon>
        <taxon>Hexapoda</taxon>
        <taxon>Insecta</taxon>
        <taxon>Pterygota</taxon>
        <taxon>Neoptera</taxon>
        <taxon>Endopterygota</taxon>
        <taxon>Hymenoptera</taxon>
        <taxon>Apocrita</taxon>
        <taxon>Aculeata</taxon>
        <taxon>Apoidea</taxon>
        <taxon>Anthophila</taxon>
        <taxon>Apidae</taxon>
        <taxon>Xylocopa</taxon>
        <taxon>Xylocopa</taxon>
    </lineage>
</organism>
<feature type="compositionally biased region" description="Basic and acidic residues" evidence="1">
    <location>
        <begin position="114"/>
        <end position="125"/>
    </location>
</feature>
<sequence>MKMKNIVALFLVCSVADAAPYWGLLHHRYTTSLQPPQLPSFQPMSEHTHQHSYHTPEQPKYTTSWPSYQLDNIRLQVIQDCSPKDKCSLAVLCRNPVTGVMMITEISSAALSKQNEKQSESRSAENLDTQYYNDNNNNKDADNGDFTITTPHTSTPEPQMVTEPSFHGGEGLLDVRFGGD</sequence>
<accession>A0ABP1N4C4</accession>
<evidence type="ECO:0000256" key="1">
    <source>
        <dbReference type="SAM" id="MobiDB-lite"/>
    </source>
</evidence>
<feature type="region of interest" description="Disordered" evidence="1">
    <location>
        <begin position="111"/>
        <end position="170"/>
    </location>
</feature>
<protein>
    <submittedName>
        <fullName evidence="3">Uncharacterized protein</fullName>
    </submittedName>
</protein>
<keyword evidence="4" id="KW-1185">Reference proteome</keyword>
<name>A0ABP1N4C4_XYLVO</name>
<comment type="caution">
    <text evidence="3">The sequence shown here is derived from an EMBL/GenBank/DDBJ whole genome shotgun (WGS) entry which is preliminary data.</text>
</comment>
<keyword evidence="2" id="KW-0732">Signal</keyword>
<dbReference type="EMBL" id="CAXAJV020001286">
    <property type="protein sequence ID" value="CAL7935831.1"/>
    <property type="molecule type" value="Genomic_DNA"/>
</dbReference>
<feature type="signal peptide" evidence="2">
    <location>
        <begin position="1"/>
        <end position="18"/>
    </location>
</feature>
<evidence type="ECO:0000256" key="2">
    <source>
        <dbReference type="SAM" id="SignalP"/>
    </source>
</evidence>